<feature type="active site" description="Nucleophile" evidence="4">
    <location>
        <position position="430"/>
    </location>
</feature>
<dbReference type="InterPro" id="IPR001763">
    <property type="entry name" value="Rhodanese-like_dom"/>
</dbReference>
<dbReference type="RefSeq" id="WP_116074401.1">
    <property type="nucleotide sequence ID" value="NZ_CP187630.1"/>
</dbReference>
<evidence type="ECO:0000256" key="2">
    <source>
        <dbReference type="ARBA" id="ARBA00022801"/>
    </source>
</evidence>
<dbReference type="GO" id="GO:0016985">
    <property type="term" value="F:mannan endo-1,4-beta-mannosidase activity"/>
    <property type="evidence" value="ECO:0007669"/>
    <property type="project" value="InterPro"/>
</dbReference>
<comment type="caution">
    <text evidence="8">The sequence shown here is derived from an EMBL/GenBank/DDBJ whole genome shotgun (WGS) entry which is preliminary data.</text>
</comment>
<evidence type="ECO:0000259" key="5">
    <source>
        <dbReference type="PROSITE" id="PS50206"/>
    </source>
</evidence>
<feature type="domain" description="GH26" evidence="7">
    <location>
        <begin position="187"/>
        <end position="482"/>
    </location>
</feature>
<name>A0A3D8X3H6_PRIMG</name>
<accession>A0A3D8X3H6</accession>
<dbReference type="Pfam" id="PF16990">
    <property type="entry name" value="CBM_35"/>
    <property type="match status" value="1"/>
</dbReference>
<dbReference type="Gene3D" id="2.60.120.260">
    <property type="entry name" value="Galactose-binding domain-like"/>
    <property type="match status" value="1"/>
</dbReference>
<dbReference type="GO" id="GO:0030246">
    <property type="term" value="F:carbohydrate binding"/>
    <property type="evidence" value="ECO:0007669"/>
    <property type="project" value="InterPro"/>
</dbReference>
<dbReference type="InterPro" id="IPR017853">
    <property type="entry name" value="GH"/>
</dbReference>
<gene>
    <name evidence="8" type="ORF">C3744_12445</name>
</gene>
<reference evidence="8 9" key="1">
    <citation type="journal article" date="2018" name="Appl. Environ. Microbiol.">
        <title>Antimicrobial susceptibility testing and tentative epidemiological cut-off values of five Bacillus species relevant for use as animal feed additives or for plant protection.</title>
        <authorList>
            <person name="Agerso Y."/>
            <person name="Stuer-Lauridsen B."/>
            <person name="Bjerre K."/>
            <person name="Jensen M.G."/>
            <person name="Johansen E."/>
            <person name="Bennedsen M."/>
            <person name="Brockmann E."/>
            <person name="Nielsen B."/>
        </authorList>
    </citation>
    <scope>NUCLEOTIDE SEQUENCE [LARGE SCALE GENOMIC DNA]</scope>
    <source>
        <strain evidence="8 9">CHCC20162</strain>
    </source>
</reference>
<dbReference type="EMBL" id="PQWM01000009">
    <property type="protein sequence ID" value="RDZ14696.1"/>
    <property type="molecule type" value="Genomic_DNA"/>
</dbReference>
<dbReference type="PANTHER" id="PTHR40079">
    <property type="entry name" value="MANNAN ENDO-1,4-BETA-MANNOSIDASE E-RELATED"/>
    <property type="match status" value="1"/>
</dbReference>
<evidence type="ECO:0000259" key="6">
    <source>
        <dbReference type="PROSITE" id="PS51175"/>
    </source>
</evidence>
<dbReference type="InterPro" id="IPR022790">
    <property type="entry name" value="GH26_dom"/>
</dbReference>
<dbReference type="InterPro" id="IPR005084">
    <property type="entry name" value="CBM6"/>
</dbReference>
<feature type="domain" description="CBM6" evidence="6">
    <location>
        <begin position="39"/>
        <end position="159"/>
    </location>
</feature>
<dbReference type="PROSITE" id="PS51175">
    <property type="entry name" value="CBM6"/>
    <property type="match status" value="1"/>
</dbReference>
<sequence>MKKKLALYLPLTLLLIGIIYVVTNKPNKPPTIQKTNTSQIYEAEKSILNGAKTSKEVSGYSGDGYVTNFHKKDDSAIFIIDAPREGLYKLAIRYRVSSGNGEKHAAVNLNSEPSVQIILKESDKFKELNVGKVLLHKGKNTIKIRSGWGYYDLDYIKLTPDSASNTSTYKNDKASINKEPVNQHATRETKSLMNFLVDQYGKKILSGQQDMSGVQWLNNNIGKKPAVAGFDFTDYSPSKVAYGRQSSQVEEAIKWHQQGGIVTFSWHWNAPKDLIKQPGKEWYKGSYKSATTFDLQYAMDHKDSEDYRLLLRDIDAIAVQLKRLQDAKVPILFRPLHEAEGGWFWWGAKGPEPAKQLYKLMYERLTYYHKINNIIWVWNSVSEDWYPGDRYVDIVSYDSYPKAGNYNAISLQYDRLNSLVNNKKLVSLSENGPIPDPTDLKDYHISWSWFLTWKDEYLRDGIINSREHLLRVYNSPYVITLDELPDLQTYN</sequence>
<dbReference type="PANTHER" id="PTHR40079:SF4">
    <property type="entry name" value="GH26 DOMAIN-CONTAINING PROTEIN-RELATED"/>
    <property type="match status" value="1"/>
</dbReference>
<dbReference type="InterPro" id="IPR008979">
    <property type="entry name" value="Galactose-bd-like_sf"/>
</dbReference>
<dbReference type="Proteomes" id="UP000256519">
    <property type="component" value="Unassembled WGS sequence"/>
</dbReference>
<dbReference type="Gene3D" id="3.20.20.80">
    <property type="entry name" value="Glycosidases"/>
    <property type="match status" value="1"/>
</dbReference>
<evidence type="ECO:0000259" key="7">
    <source>
        <dbReference type="PROSITE" id="PS51764"/>
    </source>
</evidence>
<proteinExistence type="inferred from homology"/>
<dbReference type="GO" id="GO:0006080">
    <property type="term" value="P:substituted mannan metabolic process"/>
    <property type="evidence" value="ECO:0007669"/>
    <property type="project" value="InterPro"/>
</dbReference>
<evidence type="ECO:0000313" key="9">
    <source>
        <dbReference type="Proteomes" id="UP000256519"/>
    </source>
</evidence>
<dbReference type="InterPro" id="IPR000805">
    <property type="entry name" value="Glyco_hydro_26"/>
</dbReference>
<dbReference type="SUPFAM" id="SSF49785">
    <property type="entry name" value="Galactose-binding domain-like"/>
    <property type="match status" value="1"/>
</dbReference>
<dbReference type="PROSITE" id="PS50206">
    <property type="entry name" value="RHODANESE_3"/>
    <property type="match status" value="1"/>
</dbReference>
<dbReference type="SUPFAM" id="SSF51445">
    <property type="entry name" value="(Trans)glycosidases"/>
    <property type="match status" value="1"/>
</dbReference>
<feature type="active site" description="Proton donor" evidence="4">
    <location>
        <position position="338"/>
    </location>
</feature>
<dbReference type="PRINTS" id="PR00739">
    <property type="entry name" value="GLHYDRLASE26"/>
</dbReference>
<protein>
    <submittedName>
        <fullName evidence="8">Beta-mannanase</fullName>
    </submittedName>
</protein>
<evidence type="ECO:0000256" key="3">
    <source>
        <dbReference type="ARBA" id="ARBA00023295"/>
    </source>
</evidence>
<keyword evidence="2 4" id="KW-0378">Hydrolase</keyword>
<dbReference type="CDD" id="cd04086">
    <property type="entry name" value="CBM35_mannanase-like"/>
    <property type="match status" value="1"/>
</dbReference>
<dbReference type="AlphaFoldDB" id="A0A3D8X3H6"/>
<organism evidence="8 9">
    <name type="scientific">Priestia megaterium</name>
    <name type="common">Bacillus megaterium</name>
    <dbReference type="NCBI Taxonomy" id="1404"/>
    <lineage>
        <taxon>Bacteria</taxon>
        <taxon>Bacillati</taxon>
        <taxon>Bacillota</taxon>
        <taxon>Bacilli</taxon>
        <taxon>Bacillales</taxon>
        <taxon>Bacillaceae</taxon>
        <taxon>Priestia</taxon>
    </lineage>
</organism>
<evidence type="ECO:0000256" key="4">
    <source>
        <dbReference type="PROSITE-ProRule" id="PRU01100"/>
    </source>
</evidence>
<feature type="domain" description="Rhodanese" evidence="5">
    <location>
        <begin position="340"/>
        <end position="355"/>
    </location>
</feature>
<comment type="similarity">
    <text evidence="1 4">Belongs to the glycosyl hydrolase 26 family.</text>
</comment>
<keyword evidence="3 4" id="KW-0326">Glycosidase</keyword>
<evidence type="ECO:0000313" key="8">
    <source>
        <dbReference type="EMBL" id="RDZ14696.1"/>
    </source>
</evidence>
<evidence type="ECO:0000256" key="1">
    <source>
        <dbReference type="ARBA" id="ARBA00007754"/>
    </source>
</evidence>
<dbReference type="Pfam" id="PF02156">
    <property type="entry name" value="Glyco_hydro_26"/>
    <property type="match status" value="1"/>
</dbReference>
<dbReference type="PROSITE" id="PS51764">
    <property type="entry name" value="GH26"/>
    <property type="match status" value="1"/>
</dbReference>